<evidence type="ECO:0008006" key="3">
    <source>
        <dbReference type="Google" id="ProtNLM"/>
    </source>
</evidence>
<organism evidence="1 2">
    <name type="scientific">Pelotomaculum thermopropionicum (strain DSM 13744 / JCM 10971 / SI)</name>
    <dbReference type="NCBI Taxonomy" id="370438"/>
    <lineage>
        <taxon>Bacteria</taxon>
        <taxon>Bacillati</taxon>
        <taxon>Bacillota</taxon>
        <taxon>Clostridia</taxon>
        <taxon>Eubacteriales</taxon>
        <taxon>Desulfotomaculaceae</taxon>
        <taxon>Pelotomaculum</taxon>
    </lineage>
</organism>
<name>A5CYI2_PELTS</name>
<accession>A5CYI2</accession>
<dbReference type="KEGG" id="pth:PTH_2784"/>
<gene>
    <name evidence="1" type="ordered locus">PTH_2784</name>
</gene>
<sequence length="74" mass="8376">MLVRTQIMLEESQHRFLAEEARLKGISLSEVVRQLIEEKQRRISMEQAAGALEMSKGAVPGPGNGFHHDEVLYK</sequence>
<dbReference type="EMBL" id="AP009389">
    <property type="protein sequence ID" value="BAF60965.1"/>
    <property type="molecule type" value="Genomic_DNA"/>
</dbReference>
<keyword evidence="2" id="KW-1185">Reference proteome</keyword>
<evidence type="ECO:0000313" key="2">
    <source>
        <dbReference type="Proteomes" id="UP000006556"/>
    </source>
</evidence>
<evidence type="ECO:0000313" key="1">
    <source>
        <dbReference type="EMBL" id="BAF60965.1"/>
    </source>
</evidence>
<proteinExistence type="predicted"/>
<dbReference type="STRING" id="370438.PTH_2784"/>
<dbReference type="HOGENOM" id="CLU_2684555_0_0_9"/>
<protein>
    <recommendedName>
        <fullName evidence="3">Ribbon-helix-helix protein CopG domain-containing protein</fullName>
    </recommendedName>
</protein>
<dbReference type="Proteomes" id="UP000006556">
    <property type="component" value="Chromosome"/>
</dbReference>
<reference evidence="2" key="1">
    <citation type="journal article" date="2008" name="Genome Res.">
        <title>The genome of Pelotomaculum thermopropionicum reveals niche-associated evolution in anaerobic microbiota.</title>
        <authorList>
            <person name="Kosaka T."/>
            <person name="Kato S."/>
            <person name="Shimoyama T."/>
            <person name="Ishii S."/>
            <person name="Abe T."/>
            <person name="Watanabe K."/>
        </authorList>
    </citation>
    <scope>NUCLEOTIDE SEQUENCE [LARGE SCALE GENOMIC DNA]</scope>
    <source>
        <strain evidence="2">DSM 13744 / JCM 10971 / SI</strain>
    </source>
</reference>
<dbReference type="AlphaFoldDB" id="A5CYI2"/>